<reference evidence="3 4" key="1">
    <citation type="submission" date="2015-11" db="EMBL/GenBank/DDBJ databases">
        <title>Genomes and virulence difference between two physiological races of Phytophthora nicotianae.</title>
        <authorList>
            <person name="Liu H."/>
            <person name="Ma X."/>
            <person name="Yu H."/>
            <person name="Fang D."/>
            <person name="Li Y."/>
            <person name="Wang X."/>
            <person name="Wang W."/>
            <person name="Dong Y."/>
            <person name="Xiao B."/>
        </authorList>
    </citation>
    <scope>NUCLEOTIDE SEQUENCE [LARGE SCALE GENOMIC DNA]</scope>
    <source>
        <strain evidence="4">race 0</strain>
    </source>
</reference>
<evidence type="ECO:0000256" key="1">
    <source>
        <dbReference type="SAM" id="Coils"/>
    </source>
</evidence>
<proteinExistence type="predicted"/>
<comment type="caution">
    <text evidence="3">The sequence shown here is derived from an EMBL/GenBank/DDBJ whole genome shotgun (WGS) entry which is preliminary data.</text>
</comment>
<evidence type="ECO:0000256" key="2">
    <source>
        <dbReference type="SAM" id="MobiDB-lite"/>
    </source>
</evidence>
<keyword evidence="1" id="KW-0175">Coiled coil</keyword>
<dbReference type="EMBL" id="LNFO01002180">
    <property type="protein sequence ID" value="KUF86807.1"/>
    <property type="molecule type" value="Genomic_DNA"/>
</dbReference>
<feature type="coiled-coil region" evidence="1">
    <location>
        <begin position="230"/>
        <end position="342"/>
    </location>
</feature>
<feature type="region of interest" description="Disordered" evidence="2">
    <location>
        <begin position="158"/>
        <end position="199"/>
    </location>
</feature>
<name>A0A0W8CRG1_PHYNI</name>
<dbReference type="AlphaFoldDB" id="A0A0W8CRG1"/>
<sequence length="367" mass="41004">MMVTSEKGVDASAGYTKSRLAQLESMLQELRKCEEHKRQQNVESASVAAKQKLLDDQLLQTSKAELCAEIGALKQSKEHQAKQIDKYKLDLQAARESQAAMTKKMGELETSTWTIKQQYIRSLASRIKTSALVLQQLNGTNGVELRARIAGTCSEWEPTKPNKRKRVMEDNVEQQECPKQAGIATEKETESQSQEQQPENVVVEQIKTKHADALVNPLPSADTNQQGGGRVEREHQIVDLQTQMAKLESDHSALMDKYKALECKHVGVLTDSRTSAQEIEAKDSKIEELMQMLEILRSKQHANSSDSNSTNDEGKEALEGRLKMLEENLAQMNGYADQLEMVISQCPSCTVKLQNESTQDSISNKAE</sequence>
<dbReference type="Proteomes" id="UP000052943">
    <property type="component" value="Unassembled WGS sequence"/>
</dbReference>
<evidence type="ECO:0000313" key="4">
    <source>
        <dbReference type="Proteomes" id="UP000052943"/>
    </source>
</evidence>
<organism evidence="3 4">
    <name type="scientific">Phytophthora nicotianae</name>
    <name type="common">Potato buckeye rot agent</name>
    <name type="synonym">Phytophthora parasitica</name>
    <dbReference type="NCBI Taxonomy" id="4792"/>
    <lineage>
        <taxon>Eukaryota</taxon>
        <taxon>Sar</taxon>
        <taxon>Stramenopiles</taxon>
        <taxon>Oomycota</taxon>
        <taxon>Peronosporomycetes</taxon>
        <taxon>Peronosporales</taxon>
        <taxon>Peronosporaceae</taxon>
        <taxon>Phytophthora</taxon>
    </lineage>
</organism>
<protein>
    <submittedName>
        <fullName evidence="3">Uncharacterized protein</fullName>
    </submittedName>
</protein>
<gene>
    <name evidence="3" type="ORF">AM587_10012859</name>
</gene>
<accession>A0A0W8CRG1</accession>
<evidence type="ECO:0000313" key="3">
    <source>
        <dbReference type="EMBL" id="KUF86807.1"/>
    </source>
</evidence>
<dbReference type="OrthoDB" id="126716at2759"/>